<sequence>MNEVPKWRAQYLAPRSVAWQQETPSSASSLDSRNLSGAKFKSGLLHYTECNMEHPTNVPELMQFVQTTLQNMQEKFQSVEDSIVKRMTDTGKKLDEIEKGLTDLMDHSGMGEPYEEDLESDKDFSDTDKGR</sequence>
<dbReference type="PANTHER" id="PTHR19424:SF0">
    <property type="entry name" value="HEAT SHOCK FACTOR BINDING PROTEIN 1"/>
    <property type="match status" value="1"/>
</dbReference>
<dbReference type="EMBL" id="CALNXK010000024">
    <property type="protein sequence ID" value="CAH3111990.1"/>
    <property type="molecule type" value="Genomic_DNA"/>
</dbReference>
<dbReference type="InterPro" id="IPR009643">
    <property type="entry name" value="HS1-bd"/>
</dbReference>
<keyword evidence="4" id="KW-1185">Reference proteome</keyword>
<name>A0ABN8NN40_9CNID</name>
<evidence type="ECO:0000256" key="1">
    <source>
        <dbReference type="ARBA" id="ARBA00006349"/>
    </source>
</evidence>
<feature type="compositionally biased region" description="Basic and acidic residues" evidence="2">
    <location>
        <begin position="121"/>
        <end position="131"/>
    </location>
</feature>
<reference evidence="3 4" key="1">
    <citation type="submission" date="2022-05" db="EMBL/GenBank/DDBJ databases">
        <authorList>
            <consortium name="Genoscope - CEA"/>
            <person name="William W."/>
        </authorList>
    </citation>
    <scope>NUCLEOTIDE SEQUENCE [LARGE SCALE GENOMIC DNA]</scope>
</reference>
<protein>
    <recommendedName>
        <fullName evidence="5">Heat shock factor binding protein 1</fullName>
    </recommendedName>
</protein>
<comment type="caution">
    <text evidence="3">The sequence shown here is derived from an EMBL/GenBank/DDBJ whole genome shotgun (WGS) entry which is preliminary data.</text>
</comment>
<dbReference type="Proteomes" id="UP001159405">
    <property type="component" value="Unassembled WGS sequence"/>
</dbReference>
<evidence type="ECO:0000313" key="4">
    <source>
        <dbReference type="Proteomes" id="UP001159405"/>
    </source>
</evidence>
<accession>A0ABN8NN40</accession>
<evidence type="ECO:0000313" key="3">
    <source>
        <dbReference type="EMBL" id="CAH3111990.1"/>
    </source>
</evidence>
<comment type="similarity">
    <text evidence="1">Belongs to the HSBP1 family.</text>
</comment>
<dbReference type="Pfam" id="PF06825">
    <property type="entry name" value="HSBP1"/>
    <property type="match status" value="1"/>
</dbReference>
<organism evidence="3 4">
    <name type="scientific">Porites lobata</name>
    <dbReference type="NCBI Taxonomy" id="104759"/>
    <lineage>
        <taxon>Eukaryota</taxon>
        <taxon>Metazoa</taxon>
        <taxon>Cnidaria</taxon>
        <taxon>Anthozoa</taxon>
        <taxon>Hexacorallia</taxon>
        <taxon>Scleractinia</taxon>
        <taxon>Fungiina</taxon>
        <taxon>Poritidae</taxon>
        <taxon>Porites</taxon>
    </lineage>
</organism>
<dbReference type="PANTHER" id="PTHR19424">
    <property type="entry name" value="HEAT SHOCK FACTOR BINDING PROTEIN 1"/>
    <property type="match status" value="1"/>
</dbReference>
<evidence type="ECO:0008006" key="5">
    <source>
        <dbReference type="Google" id="ProtNLM"/>
    </source>
</evidence>
<evidence type="ECO:0000256" key="2">
    <source>
        <dbReference type="SAM" id="MobiDB-lite"/>
    </source>
</evidence>
<feature type="region of interest" description="Disordered" evidence="2">
    <location>
        <begin position="103"/>
        <end position="131"/>
    </location>
</feature>
<gene>
    <name evidence="3" type="ORF">PLOB_00020723</name>
</gene>
<dbReference type="Gene3D" id="1.20.5.430">
    <property type="match status" value="1"/>
</dbReference>
<proteinExistence type="inferred from homology"/>